<dbReference type="AlphaFoldDB" id="A0A4R3LA65"/>
<dbReference type="PIRSF" id="PIRSF002131">
    <property type="entry name" value="Ribosomal_S11"/>
    <property type="match status" value="1"/>
</dbReference>
<dbReference type="GO" id="GO:0019843">
    <property type="term" value="F:rRNA binding"/>
    <property type="evidence" value="ECO:0007669"/>
    <property type="project" value="UniProtKB-UniRule"/>
</dbReference>
<dbReference type="PANTHER" id="PTHR11759">
    <property type="entry name" value="40S RIBOSOMAL PROTEIN S14/30S RIBOSOMAL PROTEIN S11"/>
    <property type="match status" value="1"/>
</dbReference>
<dbReference type="InterPro" id="IPR019981">
    <property type="entry name" value="Ribosomal_uS11_bac-type"/>
</dbReference>
<keyword evidence="13" id="KW-1185">Reference proteome</keyword>
<evidence type="ECO:0000256" key="1">
    <source>
        <dbReference type="ARBA" id="ARBA00006194"/>
    </source>
</evidence>
<organism evidence="10 12">
    <name type="scientific">Tepidimonas ignava</name>
    <dbReference type="NCBI Taxonomy" id="114249"/>
    <lineage>
        <taxon>Bacteria</taxon>
        <taxon>Pseudomonadati</taxon>
        <taxon>Pseudomonadota</taxon>
        <taxon>Betaproteobacteria</taxon>
        <taxon>Burkholderiales</taxon>
        <taxon>Tepidimonas</taxon>
    </lineage>
</organism>
<evidence type="ECO:0000313" key="10">
    <source>
        <dbReference type="EMBL" id="TCS96128.1"/>
    </source>
</evidence>
<comment type="subunit">
    <text evidence="8">Part of the 30S ribosomal subunit. Interacts with proteins S7 and S18. Binds to IF-3.</text>
</comment>
<comment type="caution">
    <text evidence="10">The sequence shown here is derived from an EMBL/GenBank/DDBJ whole genome shotgun (WGS) entry which is preliminary data.</text>
</comment>
<dbReference type="RefSeq" id="WP_132963215.1">
    <property type="nucleotide sequence ID" value="NZ_DAIPFN010000013.1"/>
</dbReference>
<evidence type="ECO:0000313" key="12">
    <source>
        <dbReference type="Proteomes" id="UP000295536"/>
    </source>
</evidence>
<evidence type="ECO:0000313" key="13">
    <source>
        <dbReference type="Proteomes" id="UP000315577"/>
    </source>
</evidence>
<dbReference type="InterPro" id="IPR036967">
    <property type="entry name" value="Ribosomal_uS11_sf"/>
</dbReference>
<evidence type="ECO:0000256" key="7">
    <source>
        <dbReference type="ARBA" id="ARBA00058053"/>
    </source>
</evidence>
<dbReference type="Gene3D" id="3.30.420.80">
    <property type="entry name" value="Ribosomal protein S11"/>
    <property type="match status" value="1"/>
</dbReference>
<dbReference type="InterPro" id="IPR018102">
    <property type="entry name" value="Ribosomal_uS11_CS"/>
</dbReference>
<dbReference type="InterPro" id="IPR001971">
    <property type="entry name" value="Ribosomal_uS11"/>
</dbReference>
<keyword evidence="5 8" id="KW-0687">Ribonucleoprotein</keyword>
<accession>A0A4R3LA65</accession>
<evidence type="ECO:0000256" key="8">
    <source>
        <dbReference type="HAMAP-Rule" id="MF_01310"/>
    </source>
</evidence>
<dbReference type="HAMAP" id="MF_01310">
    <property type="entry name" value="Ribosomal_uS11"/>
    <property type="match status" value="1"/>
</dbReference>
<dbReference type="SUPFAM" id="SSF53137">
    <property type="entry name" value="Translational machinery components"/>
    <property type="match status" value="1"/>
</dbReference>
<evidence type="ECO:0000256" key="4">
    <source>
        <dbReference type="ARBA" id="ARBA00022980"/>
    </source>
</evidence>
<reference evidence="10 12" key="1">
    <citation type="submission" date="2019-03" db="EMBL/GenBank/DDBJ databases">
        <title>Genomic Encyclopedia of Type Strains, Phase IV (KMG-IV): sequencing the most valuable type-strain genomes for metagenomic binning, comparative biology and taxonomic classification.</title>
        <authorList>
            <person name="Goeker M."/>
        </authorList>
    </citation>
    <scope>NUCLEOTIDE SEQUENCE [LARGE SCALE GENOMIC DNA]</scope>
    <source>
        <strain evidence="10 12">DSM 12034</strain>
    </source>
</reference>
<keyword evidence="3 8" id="KW-0694">RNA-binding</keyword>
<dbReference type="EMBL" id="VJNC01000011">
    <property type="protein sequence ID" value="TSE21148.1"/>
    <property type="molecule type" value="Genomic_DNA"/>
</dbReference>
<dbReference type="NCBIfam" id="TIGR03632">
    <property type="entry name" value="uS11_bact"/>
    <property type="match status" value="1"/>
</dbReference>
<keyword evidence="4 8" id="KW-0689">Ribosomal protein</keyword>
<dbReference type="GO" id="GO:1990904">
    <property type="term" value="C:ribonucleoprotein complex"/>
    <property type="evidence" value="ECO:0007669"/>
    <property type="project" value="UniProtKB-KW"/>
</dbReference>
<evidence type="ECO:0000256" key="9">
    <source>
        <dbReference type="RuleBase" id="RU003629"/>
    </source>
</evidence>
<dbReference type="Proteomes" id="UP000315577">
    <property type="component" value="Unassembled WGS sequence"/>
</dbReference>
<gene>
    <name evidence="8 11" type="primary">rpsK</name>
    <name evidence="10" type="ORF">EDC36_11385</name>
    <name evidence="11" type="ORF">Tigna_01785</name>
</gene>
<dbReference type="OrthoDB" id="9806415at2"/>
<reference evidence="11 13" key="2">
    <citation type="submission" date="2019-07" db="EMBL/GenBank/DDBJ databases">
        <title>Tepidimonas ignava SPS-1037 draft genome.</title>
        <authorList>
            <person name="Da Costa M.S."/>
            <person name="Froufe H.J.C."/>
            <person name="Egas C."/>
            <person name="Albuquerque L."/>
        </authorList>
    </citation>
    <scope>NUCLEOTIDE SEQUENCE [LARGE SCALE GENOMIC DNA]</scope>
    <source>
        <strain evidence="11 13">SPS-1037</strain>
    </source>
</reference>
<evidence type="ECO:0000313" key="11">
    <source>
        <dbReference type="EMBL" id="TSE21148.1"/>
    </source>
</evidence>
<dbReference type="PROSITE" id="PS00054">
    <property type="entry name" value="RIBOSOMAL_S11"/>
    <property type="match status" value="1"/>
</dbReference>
<dbReference type="GO" id="GO:0006412">
    <property type="term" value="P:translation"/>
    <property type="evidence" value="ECO:0007669"/>
    <property type="project" value="UniProtKB-UniRule"/>
</dbReference>
<proteinExistence type="inferred from homology"/>
<sequence length="134" mass="14016">MAKAPTANAAARVRKKVRKNIADGVAHVHASFNNTIITITDRQGNAIAWSSAGGQGFKGSRKSTPFAAQVAAEAAGRAAMEQGIKNLDVEIKGPGPGRESSVRALGALGIRITSISDVTPIPHNGCRPPKRRRI</sequence>
<dbReference type="EMBL" id="SMAH01000013">
    <property type="protein sequence ID" value="TCS96128.1"/>
    <property type="molecule type" value="Genomic_DNA"/>
</dbReference>
<dbReference type="Proteomes" id="UP000295536">
    <property type="component" value="Unassembled WGS sequence"/>
</dbReference>
<dbReference type="Pfam" id="PF00411">
    <property type="entry name" value="Ribosomal_S11"/>
    <property type="match status" value="1"/>
</dbReference>
<dbReference type="NCBIfam" id="NF003698">
    <property type="entry name" value="PRK05309.1"/>
    <property type="match status" value="1"/>
</dbReference>
<dbReference type="GO" id="GO:0003735">
    <property type="term" value="F:structural constituent of ribosome"/>
    <property type="evidence" value="ECO:0007669"/>
    <property type="project" value="InterPro"/>
</dbReference>
<evidence type="ECO:0000256" key="6">
    <source>
        <dbReference type="ARBA" id="ARBA00035160"/>
    </source>
</evidence>
<evidence type="ECO:0000256" key="3">
    <source>
        <dbReference type="ARBA" id="ARBA00022884"/>
    </source>
</evidence>
<keyword evidence="2 8" id="KW-0699">rRNA-binding</keyword>
<comment type="similarity">
    <text evidence="1 8 9">Belongs to the universal ribosomal protein uS11 family.</text>
</comment>
<evidence type="ECO:0000256" key="5">
    <source>
        <dbReference type="ARBA" id="ARBA00023274"/>
    </source>
</evidence>
<comment type="function">
    <text evidence="7 8">Located on the platform of the 30S subunit, it bridges several disparate RNA helices of the 16S rRNA. Forms part of the Shine-Dalgarno cleft in the 70S ribosome.</text>
</comment>
<protein>
    <recommendedName>
        <fullName evidence="6 8">Small ribosomal subunit protein uS11</fullName>
    </recommendedName>
</protein>
<dbReference type="FunFam" id="3.30.420.80:FF:000001">
    <property type="entry name" value="30S ribosomal protein S11"/>
    <property type="match status" value="1"/>
</dbReference>
<evidence type="ECO:0000256" key="2">
    <source>
        <dbReference type="ARBA" id="ARBA00022730"/>
    </source>
</evidence>
<dbReference type="GO" id="GO:0005840">
    <property type="term" value="C:ribosome"/>
    <property type="evidence" value="ECO:0007669"/>
    <property type="project" value="UniProtKB-KW"/>
</dbReference>
<name>A0A4R3LA65_9BURK</name>